<keyword evidence="3" id="KW-0238">DNA-binding</keyword>
<dbReference type="EMBL" id="KQ964439">
    <property type="protein sequence ID" value="KXN73279.1"/>
    <property type="molecule type" value="Genomic_DNA"/>
</dbReference>
<dbReference type="CDD" id="cd14705">
    <property type="entry name" value="bZIP_Zip1"/>
    <property type="match status" value="1"/>
</dbReference>
<dbReference type="Proteomes" id="UP000070444">
    <property type="component" value="Unassembled WGS sequence"/>
</dbReference>
<dbReference type="SMART" id="SM00338">
    <property type="entry name" value="BRLZ"/>
    <property type="match status" value="1"/>
</dbReference>
<dbReference type="InterPro" id="IPR004827">
    <property type="entry name" value="bZIP"/>
</dbReference>
<dbReference type="PROSITE" id="PS00036">
    <property type="entry name" value="BZIP_BASIC"/>
    <property type="match status" value="1"/>
</dbReference>
<evidence type="ECO:0000256" key="5">
    <source>
        <dbReference type="ARBA" id="ARBA00023242"/>
    </source>
</evidence>
<dbReference type="PANTHER" id="PTHR13044:SF14">
    <property type="entry name" value="CRYPTOCEPHAL, ISOFORM A"/>
    <property type="match status" value="1"/>
</dbReference>
<feature type="compositionally biased region" description="Low complexity" evidence="6">
    <location>
        <begin position="62"/>
        <end position="82"/>
    </location>
</feature>
<dbReference type="STRING" id="796925.A0A137PE44"/>
<evidence type="ECO:0000256" key="6">
    <source>
        <dbReference type="SAM" id="MobiDB-lite"/>
    </source>
</evidence>
<dbReference type="AlphaFoldDB" id="A0A137PE44"/>
<keyword evidence="9" id="KW-1185">Reference proteome</keyword>
<dbReference type="InterPro" id="IPR046347">
    <property type="entry name" value="bZIP_sf"/>
</dbReference>
<dbReference type="Pfam" id="PF07716">
    <property type="entry name" value="bZIP_2"/>
    <property type="match status" value="1"/>
</dbReference>
<feature type="compositionally biased region" description="Basic and acidic residues" evidence="6">
    <location>
        <begin position="117"/>
        <end position="135"/>
    </location>
</feature>
<evidence type="ECO:0000256" key="3">
    <source>
        <dbReference type="ARBA" id="ARBA00023125"/>
    </source>
</evidence>
<gene>
    <name evidence="8" type="ORF">CONCODRAFT_77423</name>
</gene>
<evidence type="ECO:0000256" key="4">
    <source>
        <dbReference type="ARBA" id="ARBA00023163"/>
    </source>
</evidence>
<dbReference type="OrthoDB" id="1939598at2759"/>
<evidence type="ECO:0000256" key="2">
    <source>
        <dbReference type="ARBA" id="ARBA00023015"/>
    </source>
</evidence>
<dbReference type="SUPFAM" id="SSF57959">
    <property type="entry name" value="Leucine zipper domain"/>
    <property type="match status" value="1"/>
</dbReference>
<sequence>MYNPFESFAMDPFLSQINYNQDMQSFEEDSWTQARFFDIQAEPGFSTANQNLTNFAHQTFAPTSSSVPSLVSTPFPTTPSFTQESHNLPSELSNPKSPGSDDTQNDDKPPTKTRRVIKVEDLSEEQKAELEEDKRKRNTLASARFRLKKKEKEQTLEKTAKEMTEKAEALQTRVNELEKQVKWLTGLLLQKDPETISLPPTS</sequence>
<organism evidence="8 9">
    <name type="scientific">Conidiobolus coronatus (strain ATCC 28846 / CBS 209.66 / NRRL 28638)</name>
    <name type="common">Delacroixia coronata</name>
    <dbReference type="NCBI Taxonomy" id="796925"/>
    <lineage>
        <taxon>Eukaryota</taxon>
        <taxon>Fungi</taxon>
        <taxon>Fungi incertae sedis</taxon>
        <taxon>Zoopagomycota</taxon>
        <taxon>Entomophthoromycotina</taxon>
        <taxon>Entomophthoromycetes</taxon>
        <taxon>Entomophthorales</taxon>
        <taxon>Ancylistaceae</taxon>
        <taxon>Conidiobolus</taxon>
    </lineage>
</organism>
<dbReference type="Gene3D" id="1.20.5.170">
    <property type="match status" value="1"/>
</dbReference>
<evidence type="ECO:0000256" key="1">
    <source>
        <dbReference type="ARBA" id="ARBA00004123"/>
    </source>
</evidence>
<protein>
    <recommendedName>
        <fullName evidence="7">BZIP domain-containing protein</fullName>
    </recommendedName>
</protein>
<keyword evidence="2" id="KW-0805">Transcription regulation</keyword>
<evidence type="ECO:0000313" key="8">
    <source>
        <dbReference type="EMBL" id="KXN73279.1"/>
    </source>
</evidence>
<reference evidence="8 9" key="1">
    <citation type="journal article" date="2015" name="Genome Biol. Evol.">
        <title>Phylogenomic analyses indicate that early fungi evolved digesting cell walls of algal ancestors of land plants.</title>
        <authorList>
            <person name="Chang Y."/>
            <person name="Wang S."/>
            <person name="Sekimoto S."/>
            <person name="Aerts A.L."/>
            <person name="Choi C."/>
            <person name="Clum A."/>
            <person name="LaButti K.M."/>
            <person name="Lindquist E.A."/>
            <person name="Yee Ngan C."/>
            <person name="Ohm R.A."/>
            <person name="Salamov A.A."/>
            <person name="Grigoriev I.V."/>
            <person name="Spatafora J.W."/>
            <person name="Berbee M.L."/>
        </authorList>
    </citation>
    <scope>NUCLEOTIDE SEQUENCE [LARGE SCALE GENOMIC DNA]</scope>
    <source>
        <strain evidence="8 9">NRRL 28638</strain>
    </source>
</reference>
<keyword evidence="4" id="KW-0804">Transcription</keyword>
<evidence type="ECO:0000313" key="9">
    <source>
        <dbReference type="Proteomes" id="UP000070444"/>
    </source>
</evidence>
<feature type="domain" description="BZIP" evidence="7">
    <location>
        <begin position="128"/>
        <end position="191"/>
    </location>
</feature>
<feature type="compositionally biased region" description="Polar residues" evidence="6">
    <location>
        <begin position="83"/>
        <end position="102"/>
    </location>
</feature>
<dbReference type="PANTHER" id="PTHR13044">
    <property type="entry name" value="ACTIVATING TRANSCRIPTION FACTOR ATF 4/5"/>
    <property type="match status" value="1"/>
</dbReference>
<name>A0A137PE44_CONC2</name>
<dbReference type="GO" id="GO:0001228">
    <property type="term" value="F:DNA-binding transcription activator activity, RNA polymerase II-specific"/>
    <property type="evidence" value="ECO:0007669"/>
    <property type="project" value="TreeGrafter"/>
</dbReference>
<feature type="region of interest" description="Disordered" evidence="6">
    <location>
        <begin position="62"/>
        <end position="146"/>
    </location>
</feature>
<evidence type="ECO:0000259" key="7">
    <source>
        <dbReference type="PROSITE" id="PS50217"/>
    </source>
</evidence>
<dbReference type="GO" id="GO:0000977">
    <property type="term" value="F:RNA polymerase II transcription regulatory region sequence-specific DNA binding"/>
    <property type="evidence" value="ECO:0007669"/>
    <property type="project" value="TreeGrafter"/>
</dbReference>
<dbReference type="GO" id="GO:0005634">
    <property type="term" value="C:nucleus"/>
    <property type="evidence" value="ECO:0007669"/>
    <property type="project" value="UniProtKB-SubCell"/>
</dbReference>
<dbReference type="PROSITE" id="PS50217">
    <property type="entry name" value="BZIP"/>
    <property type="match status" value="1"/>
</dbReference>
<proteinExistence type="predicted"/>
<accession>A0A137PE44</accession>
<comment type="subcellular location">
    <subcellularLocation>
        <location evidence="1">Nucleus</location>
    </subcellularLocation>
</comment>
<keyword evidence="5" id="KW-0539">Nucleus</keyword>